<dbReference type="GO" id="GO:0003714">
    <property type="term" value="F:transcription corepressor activity"/>
    <property type="evidence" value="ECO:0007669"/>
    <property type="project" value="InterPro"/>
</dbReference>
<dbReference type="GO" id="GO:0006357">
    <property type="term" value="P:regulation of transcription by RNA polymerase II"/>
    <property type="evidence" value="ECO:0007669"/>
    <property type="project" value="TreeGrafter"/>
</dbReference>
<accession>A0A2Z6PEY1</accession>
<dbReference type="AlphaFoldDB" id="A0A2Z6PEY1"/>
<dbReference type="OrthoDB" id="429143at2759"/>
<evidence type="ECO:0000259" key="1">
    <source>
        <dbReference type="Pfam" id="PF23209"/>
    </source>
</evidence>
<dbReference type="Pfam" id="PF23209">
    <property type="entry name" value="IDM1_C"/>
    <property type="match status" value="2"/>
</dbReference>
<proteinExistence type="predicted"/>
<dbReference type="PANTHER" id="PTHR46309:SF5">
    <property type="entry name" value="GNAT FAMILY ACETYLTRANSFERASE"/>
    <property type="match status" value="1"/>
</dbReference>
<feature type="domain" description="Increased DNA methylation 1 C-terminal" evidence="1">
    <location>
        <begin position="61"/>
        <end position="111"/>
    </location>
</feature>
<evidence type="ECO:0000313" key="3">
    <source>
        <dbReference type="Proteomes" id="UP000242715"/>
    </source>
</evidence>
<reference evidence="3" key="1">
    <citation type="journal article" date="2017" name="Front. Plant Sci.">
        <title>Climate Clever Clovers: New Paradigm to Reduce the Environmental Footprint of Ruminants by Breeding Low Methanogenic Forages Utilizing Haplotype Variation.</title>
        <authorList>
            <person name="Kaur P."/>
            <person name="Appels R."/>
            <person name="Bayer P.E."/>
            <person name="Keeble-Gagnere G."/>
            <person name="Wang J."/>
            <person name="Hirakawa H."/>
            <person name="Shirasawa K."/>
            <person name="Vercoe P."/>
            <person name="Stefanova K."/>
            <person name="Durmic Z."/>
            <person name="Nichols P."/>
            <person name="Revell C."/>
            <person name="Isobe S.N."/>
            <person name="Edwards D."/>
            <person name="Erskine W."/>
        </authorList>
    </citation>
    <scope>NUCLEOTIDE SEQUENCE [LARGE SCALE GENOMIC DNA]</scope>
    <source>
        <strain evidence="3">cv. Daliak</strain>
    </source>
</reference>
<gene>
    <name evidence="2" type="ORF">TSUD_184220</name>
</gene>
<dbReference type="InterPro" id="IPR056511">
    <property type="entry name" value="IDM1_C"/>
</dbReference>
<protein>
    <recommendedName>
        <fullName evidence="1">Increased DNA methylation 1 C-terminal domain-containing protein</fullName>
    </recommendedName>
</protein>
<evidence type="ECO:0000313" key="2">
    <source>
        <dbReference type="EMBL" id="GAU48242.1"/>
    </source>
</evidence>
<name>A0A2Z6PEY1_TRISU</name>
<dbReference type="Proteomes" id="UP000242715">
    <property type="component" value="Unassembled WGS sequence"/>
</dbReference>
<organism evidence="2 3">
    <name type="scientific">Trifolium subterraneum</name>
    <name type="common">Subterranean clover</name>
    <dbReference type="NCBI Taxonomy" id="3900"/>
    <lineage>
        <taxon>Eukaryota</taxon>
        <taxon>Viridiplantae</taxon>
        <taxon>Streptophyta</taxon>
        <taxon>Embryophyta</taxon>
        <taxon>Tracheophyta</taxon>
        <taxon>Spermatophyta</taxon>
        <taxon>Magnoliopsida</taxon>
        <taxon>eudicotyledons</taxon>
        <taxon>Gunneridae</taxon>
        <taxon>Pentapetalae</taxon>
        <taxon>rosids</taxon>
        <taxon>fabids</taxon>
        <taxon>Fabales</taxon>
        <taxon>Fabaceae</taxon>
        <taxon>Papilionoideae</taxon>
        <taxon>50 kb inversion clade</taxon>
        <taxon>NPAAA clade</taxon>
        <taxon>Hologalegina</taxon>
        <taxon>IRL clade</taxon>
        <taxon>Trifolieae</taxon>
        <taxon>Trifolium</taxon>
    </lineage>
</organism>
<sequence>MDSLQCSASCKEGLVGIQHNISENESYSWRLVQQIDTISEDLYANNHSKIALASMLMNEAFGTITDTHHGINVVQSVIYNCGSNLPRLNFRQFHTLLMEKDDEVIAAASIRYILFPFFLESLKVKKWIIPSSPQSVEIWQHKFNFDVVADKDLKREISSYNMLMFCGSIRLYKNVYHLDLNARPGQ</sequence>
<keyword evidence="3" id="KW-1185">Reference proteome</keyword>
<feature type="domain" description="Increased DNA methylation 1 C-terminal" evidence="1">
    <location>
        <begin position="118"/>
        <end position="173"/>
    </location>
</feature>
<dbReference type="PANTHER" id="PTHR46309">
    <property type="entry name" value="PHD FINGER PROTEIN 12"/>
    <property type="match status" value="1"/>
</dbReference>
<dbReference type="GO" id="GO:0005634">
    <property type="term" value="C:nucleus"/>
    <property type="evidence" value="ECO:0007669"/>
    <property type="project" value="TreeGrafter"/>
</dbReference>
<dbReference type="EMBL" id="DF974397">
    <property type="protein sequence ID" value="GAU48242.1"/>
    <property type="molecule type" value="Genomic_DNA"/>
</dbReference>
<dbReference type="InterPro" id="IPR042163">
    <property type="entry name" value="PHF12"/>
</dbReference>